<feature type="compositionally biased region" description="Low complexity" evidence="3">
    <location>
        <begin position="223"/>
        <end position="239"/>
    </location>
</feature>
<evidence type="ECO:0000256" key="1">
    <source>
        <dbReference type="ARBA" id="ARBA00004123"/>
    </source>
</evidence>
<feature type="region of interest" description="Disordered" evidence="3">
    <location>
        <begin position="373"/>
        <end position="404"/>
    </location>
</feature>
<feature type="compositionally biased region" description="Basic and acidic residues" evidence="3">
    <location>
        <begin position="153"/>
        <end position="167"/>
    </location>
</feature>
<dbReference type="AlphaFoldDB" id="A0A250XHY7"/>
<dbReference type="GO" id="GO:0005634">
    <property type="term" value="C:nucleus"/>
    <property type="evidence" value="ECO:0007669"/>
    <property type="project" value="UniProtKB-SubCell"/>
</dbReference>
<feature type="compositionally biased region" description="Gly residues" evidence="3">
    <location>
        <begin position="384"/>
        <end position="394"/>
    </location>
</feature>
<feature type="region of interest" description="Disordered" evidence="3">
    <location>
        <begin position="153"/>
        <end position="240"/>
    </location>
</feature>
<dbReference type="EMBL" id="BEGY01000084">
    <property type="protein sequence ID" value="GAX82691.1"/>
    <property type="molecule type" value="Genomic_DNA"/>
</dbReference>
<organism evidence="5 6">
    <name type="scientific">Chlamydomonas eustigma</name>
    <dbReference type="NCBI Taxonomy" id="1157962"/>
    <lineage>
        <taxon>Eukaryota</taxon>
        <taxon>Viridiplantae</taxon>
        <taxon>Chlorophyta</taxon>
        <taxon>core chlorophytes</taxon>
        <taxon>Chlorophyceae</taxon>
        <taxon>CS clade</taxon>
        <taxon>Chlamydomonadales</taxon>
        <taxon>Chlamydomonadaceae</taxon>
        <taxon>Chlamydomonas</taxon>
    </lineage>
</organism>
<evidence type="ECO:0000256" key="2">
    <source>
        <dbReference type="ARBA" id="ARBA00023242"/>
    </source>
</evidence>
<comment type="subcellular location">
    <subcellularLocation>
        <location evidence="1">Nucleus</location>
    </subcellularLocation>
</comment>
<dbReference type="Proteomes" id="UP000232323">
    <property type="component" value="Unassembled WGS sequence"/>
</dbReference>
<keyword evidence="2" id="KW-0539">Nucleus</keyword>
<evidence type="ECO:0000259" key="4">
    <source>
        <dbReference type="Pfam" id="PF10187"/>
    </source>
</evidence>
<accession>A0A250XHY7</accession>
<evidence type="ECO:0000313" key="6">
    <source>
        <dbReference type="Proteomes" id="UP000232323"/>
    </source>
</evidence>
<evidence type="ECO:0000256" key="3">
    <source>
        <dbReference type="SAM" id="MobiDB-lite"/>
    </source>
</evidence>
<dbReference type="Pfam" id="PF10187">
    <property type="entry name" value="FAM192A_Fyv6_N"/>
    <property type="match status" value="1"/>
</dbReference>
<comment type="caution">
    <text evidence="5">The sequence shown here is derived from an EMBL/GenBank/DDBJ whole genome shotgun (WGS) entry which is preliminary data.</text>
</comment>
<dbReference type="InterPro" id="IPR039845">
    <property type="entry name" value="FAM192A"/>
</dbReference>
<feature type="domain" description="FAM192A/Fyv6 N-terminal" evidence="4">
    <location>
        <begin position="81"/>
        <end position="151"/>
    </location>
</feature>
<evidence type="ECO:0000313" key="5">
    <source>
        <dbReference type="EMBL" id="GAX82691.1"/>
    </source>
</evidence>
<name>A0A250XHY7_9CHLO</name>
<dbReference type="PANTHER" id="PTHR13495">
    <property type="entry name" value="NEFA-INTERACTING NUCLEAR PROTEIN NIP30"/>
    <property type="match status" value="1"/>
</dbReference>
<reference evidence="5 6" key="1">
    <citation type="submission" date="2017-08" db="EMBL/GenBank/DDBJ databases">
        <title>Acidophilic green algal genome provides insights into adaptation to an acidic environment.</title>
        <authorList>
            <person name="Hirooka S."/>
            <person name="Hirose Y."/>
            <person name="Kanesaki Y."/>
            <person name="Higuchi S."/>
            <person name="Fujiwara T."/>
            <person name="Onuma R."/>
            <person name="Era A."/>
            <person name="Ohbayashi R."/>
            <person name="Uzuka A."/>
            <person name="Nozaki H."/>
            <person name="Yoshikawa H."/>
            <person name="Miyagishima S.Y."/>
        </authorList>
    </citation>
    <scope>NUCLEOTIDE SEQUENCE [LARGE SCALE GENOMIC DNA]</scope>
    <source>
        <strain evidence="5 6">NIES-2499</strain>
    </source>
</reference>
<dbReference type="InterPro" id="IPR019331">
    <property type="entry name" value="FAM192A/Fyv6_N"/>
</dbReference>
<keyword evidence="6" id="KW-1185">Reference proteome</keyword>
<feature type="compositionally biased region" description="Polar residues" evidence="3">
    <location>
        <begin position="206"/>
        <end position="218"/>
    </location>
</feature>
<dbReference type="PANTHER" id="PTHR13495:SF0">
    <property type="entry name" value="PSME3-INTERACTING PROTEIN"/>
    <property type="match status" value="1"/>
</dbReference>
<dbReference type="OrthoDB" id="75807at2759"/>
<dbReference type="STRING" id="1157962.A0A250XHY7"/>
<proteinExistence type="predicted"/>
<sequence>MERKVDMIRLERPEEYYDREEIFGRDVSSVFPKKAENEQNKSDTSKTSTVMEAIGARRFISETELDAIKKSRGATADDGTMAVLKPLVEVLREAKEKKESDFQNMWKQMKQGKNRPLDAEELTFMDKLLDEEANRERQKRLLEEEGLEEYRKALEAAKEASHQEEASSLRSKLQLDPPAAKRVLPAAPSKQNYALKPTIKVKPKHSSSAAGISGLNQTGAGSGSNQQSANQHNAHNSSAVPAAVNKDGATAVNKDGATAVSSSHSATNIHLATQPSAPPVSSNSGGISGTQGILCSDEADEVWQQVAMKRARLLGNDTGISGKAAVPPYRNGGGQNQESVAEVEGVAAEGLAKQWPHVSGTEVSTTLIKHETYKGDTEDDNGQGDEGGLAGLLGGYASNGEEEA</sequence>
<protein>
    <recommendedName>
        <fullName evidence="4">FAM192A/Fyv6 N-terminal domain-containing protein</fullName>
    </recommendedName>
</protein>
<gene>
    <name evidence="5" type="ORF">CEUSTIGMA_g10117.t1</name>
</gene>